<evidence type="ECO:0000313" key="4">
    <source>
        <dbReference type="EMBL" id="MEU5711332.1"/>
    </source>
</evidence>
<dbReference type="InterPro" id="IPR055568">
    <property type="entry name" value="DUF7144"/>
</dbReference>
<dbReference type="RefSeq" id="WP_030645285.1">
    <property type="nucleotide sequence ID" value="NZ_JBEXDP010000020.1"/>
</dbReference>
<keyword evidence="5" id="KW-1185">Reference proteome</keyword>
<name>A0ABV3AHA2_9ACTN</name>
<gene>
    <name evidence="4" type="ORF">AB0H04_31475</name>
</gene>
<comment type="caution">
    <text evidence="4">The sequence shown here is derived from an EMBL/GenBank/DDBJ whole genome shotgun (WGS) entry which is preliminary data.</text>
</comment>
<feature type="transmembrane region" description="Helical" evidence="2">
    <location>
        <begin position="126"/>
        <end position="143"/>
    </location>
</feature>
<evidence type="ECO:0000313" key="5">
    <source>
        <dbReference type="Proteomes" id="UP001551011"/>
    </source>
</evidence>
<feature type="transmembrane region" description="Helical" evidence="2">
    <location>
        <begin position="29"/>
        <end position="54"/>
    </location>
</feature>
<dbReference type="Proteomes" id="UP001551011">
    <property type="component" value="Unassembled WGS sequence"/>
</dbReference>
<keyword evidence="2" id="KW-1133">Transmembrane helix</keyword>
<evidence type="ECO:0000256" key="2">
    <source>
        <dbReference type="SAM" id="Phobius"/>
    </source>
</evidence>
<keyword evidence="2" id="KW-0812">Transmembrane</keyword>
<protein>
    <recommendedName>
        <fullName evidence="3">DUF7144 domain-containing protein</fullName>
    </recommendedName>
</protein>
<reference evidence="4 5" key="1">
    <citation type="submission" date="2024-06" db="EMBL/GenBank/DDBJ databases">
        <title>The Natural Products Discovery Center: Release of the First 8490 Sequenced Strains for Exploring Actinobacteria Biosynthetic Diversity.</title>
        <authorList>
            <person name="Kalkreuter E."/>
            <person name="Kautsar S.A."/>
            <person name="Yang D."/>
            <person name="Bader C.D."/>
            <person name="Teijaro C.N."/>
            <person name="Fluegel L."/>
            <person name="Davis C.M."/>
            <person name="Simpson J.R."/>
            <person name="Lauterbach L."/>
            <person name="Steele A.D."/>
            <person name="Gui C."/>
            <person name="Meng S."/>
            <person name="Li G."/>
            <person name="Viehrig K."/>
            <person name="Ye F."/>
            <person name="Su P."/>
            <person name="Kiefer A.F."/>
            <person name="Nichols A."/>
            <person name="Cepeda A.J."/>
            <person name="Yan W."/>
            <person name="Fan B."/>
            <person name="Jiang Y."/>
            <person name="Adhikari A."/>
            <person name="Zheng C.-J."/>
            <person name="Schuster L."/>
            <person name="Cowan T.M."/>
            <person name="Smanski M.J."/>
            <person name="Chevrette M.G."/>
            <person name="De Carvalho L.P.S."/>
            <person name="Shen B."/>
        </authorList>
    </citation>
    <scope>NUCLEOTIDE SEQUENCE [LARGE SCALE GENOMIC DNA]</scope>
    <source>
        <strain evidence="4 5">NPDC020594</strain>
    </source>
</reference>
<feature type="region of interest" description="Disordered" evidence="1">
    <location>
        <begin position="1"/>
        <end position="26"/>
    </location>
</feature>
<feature type="domain" description="DUF7144" evidence="3">
    <location>
        <begin position="34"/>
        <end position="146"/>
    </location>
</feature>
<organism evidence="4 5">
    <name type="scientific">Streptomyces flaveolus</name>
    <dbReference type="NCBI Taxonomy" id="67297"/>
    <lineage>
        <taxon>Bacteria</taxon>
        <taxon>Bacillati</taxon>
        <taxon>Actinomycetota</taxon>
        <taxon>Actinomycetes</taxon>
        <taxon>Kitasatosporales</taxon>
        <taxon>Streptomycetaceae</taxon>
        <taxon>Streptomyces</taxon>
    </lineage>
</organism>
<evidence type="ECO:0000256" key="1">
    <source>
        <dbReference type="SAM" id="MobiDB-lite"/>
    </source>
</evidence>
<accession>A0ABV3AHA2</accession>
<feature type="transmembrane region" description="Helical" evidence="2">
    <location>
        <begin position="74"/>
        <end position="93"/>
    </location>
</feature>
<sequence>MSQAAQPTGPTSSGGAWPPRQPGARGGSWATGGVTFAGVLMMCGGLLALFQGIAAVAGDAVYFRIGTYIYKMNLTGWGVIHIVIGALVLATGIGLLMGMAWARIVGLVLVALSLISQFLFLPYAPVWSLILLAIDVFVLWALASHREPAT</sequence>
<dbReference type="Pfam" id="PF23636">
    <property type="entry name" value="DUF7144"/>
    <property type="match status" value="1"/>
</dbReference>
<dbReference type="EMBL" id="JBFAEG010000026">
    <property type="protein sequence ID" value="MEU5711332.1"/>
    <property type="molecule type" value="Genomic_DNA"/>
</dbReference>
<keyword evidence="2" id="KW-0472">Membrane</keyword>
<proteinExistence type="predicted"/>
<evidence type="ECO:0000259" key="3">
    <source>
        <dbReference type="Pfam" id="PF23636"/>
    </source>
</evidence>
<feature type="compositionally biased region" description="Polar residues" evidence="1">
    <location>
        <begin position="1"/>
        <end position="14"/>
    </location>
</feature>